<keyword evidence="2" id="KW-0865">Zymogen</keyword>
<comment type="similarity">
    <text evidence="1">Belongs to the peptidase C1 family.</text>
</comment>
<dbReference type="Proteomes" id="UP001189429">
    <property type="component" value="Unassembled WGS sequence"/>
</dbReference>
<evidence type="ECO:0000256" key="1">
    <source>
        <dbReference type="ARBA" id="ARBA00008455"/>
    </source>
</evidence>
<dbReference type="PROSITE" id="PS00640">
    <property type="entry name" value="THIOL_PROTEASE_ASN"/>
    <property type="match status" value="1"/>
</dbReference>
<gene>
    <name evidence="4" type="ORF">PCOR1329_LOCUS10605</name>
</gene>
<proteinExistence type="inferred from homology"/>
<evidence type="ECO:0000259" key="3">
    <source>
        <dbReference type="SMART" id="SM00645"/>
    </source>
</evidence>
<dbReference type="SUPFAM" id="SSF54001">
    <property type="entry name" value="Cysteine proteinases"/>
    <property type="match status" value="1"/>
</dbReference>
<dbReference type="InterPro" id="IPR013128">
    <property type="entry name" value="Peptidase_C1A"/>
</dbReference>
<protein>
    <recommendedName>
        <fullName evidence="3">Peptidase C1A papain C-terminal domain-containing protein</fullName>
    </recommendedName>
</protein>
<accession>A0ABN9QC34</accession>
<dbReference type="Pfam" id="PF00112">
    <property type="entry name" value="Peptidase_C1"/>
    <property type="match status" value="1"/>
</dbReference>
<dbReference type="SMART" id="SM00645">
    <property type="entry name" value="Pept_C1"/>
    <property type="match status" value="1"/>
</dbReference>
<dbReference type="InterPro" id="IPR000668">
    <property type="entry name" value="Peptidase_C1A_C"/>
</dbReference>
<organism evidence="4 5">
    <name type="scientific">Prorocentrum cordatum</name>
    <dbReference type="NCBI Taxonomy" id="2364126"/>
    <lineage>
        <taxon>Eukaryota</taxon>
        <taxon>Sar</taxon>
        <taxon>Alveolata</taxon>
        <taxon>Dinophyceae</taxon>
        <taxon>Prorocentrales</taxon>
        <taxon>Prorocentraceae</taxon>
        <taxon>Prorocentrum</taxon>
    </lineage>
</organism>
<keyword evidence="5" id="KW-1185">Reference proteome</keyword>
<comment type="caution">
    <text evidence="4">The sequence shown here is derived from an EMBL/GenBank/DDBJ whole genome shotgun (WGS) entry which is preliminary data.</text>
</comment>
<evidence type="ECO:0000256" key="2">
    <source>
        <dbReference type="ARBA" id="ARBA00023145"/>
    </source>
</evidence>
<sequence length="135" mass="15237">RRYRAVNHRYVGGFYGGSDHEQIKQELVTNGPLVLSFEPKEDFMYYKNGLYRSGLDKIHQEWEQVDHAVLLIGLGSEGGQPYWVMQNSWGTQWGEDGFFRMARGIDESGCESIAVAADVVQDSGNDVLDNFLASL</sequence>
<dbReference type="Gene3D" id="3.90.70.10">
    <property type="entry name" value="Cysteine proteinases"/>
    <property type="match status" value="1"/>
</dbReference>
<dbReference type="InterPro" id="IPR038765">
    <property type="entry name" value="Papain-like_cys_pep_sf"/>
</dbReference>
<reference evidence="4" key="1">
    <citation type="submission" date="2023-10" db="EMBL/GenBank/DDBJ databases">
        <authorList>
            <person name="Chen Y."/>
            <person name="Shah S."/>
            <person name="Dougan E. K."/>
            <person name="Thang M."/>
            <person name="Chan C."/>
        </authorList>
    </citation>
    <scope>NUCLEOTIDE SEQUENCE [LARGE SCALE GENOMIC DNA]</scope>
</reference>
<dbReference type="PANTHER" id="PTHR12411">
    <property type="entry name" value="CYSTEINE PROTEASE FAMILY C1-RELATED"/>
    <property type="match status" value="1"/>
</dbReference>
<feature type="non-terminal residue" evidence="4">
    <location>
        <position position="1"/>
    </location>
</feature>
<feature type="domain" description="Peptidase C1A papain C-terminal" evidence="3">
    <location>
        <begin position="2"/>
        <end position="118"/>
    </location>
</feature>
<dbReference type="InterPro" id="IPR025661">
    <property type="entry name" value="Pept_asp_AS"/>
</dbReference>
<evidence type="ECO:0000313" key="4">
    <source>
        <dbReference type="EMBL" id="CAK0803458.1"/>
    </source>
</evidence>
<dbReference type="EMBL" id="CAUYUJ010003010">
    <property type="protein sequence ID" value="CAK0803458.1"/>
    <property type="molecule type" value="Genomic_DNA"/>
</dbReference>
<name>A0ABN9QC34_9DINO</name>
<evidence type="ECO:0000313" key="5">
    <source>
        <dbReference type="Proteomes" id="UP001189429"/>
    </source>
</evidence>